<dbReference type="EMBL" id="JAKMXF010000066">
    <property type="protein sequence ID" value="KAI6658970.1"/>
    <property type="molecule type" value="Genomic_DNA"/>
</dbReference>
<keyword evidence="4" id="KW-1185">Reference proteome</keyword>
<evidence type="ECO:0000256" key="1">
    <source>
        <dbReference type="SAM" id="Coils"/>
    </source>
</evidence>
<evidence type="ECO:0000313" key="4">
    <source>
        <dbReference type="Proteomes" id="UP001165289"/>
    </source>
</evidence>
<comment type="caution">
    <text evidence="3">The sequence shown here is derived from an EMBL/GenBank/DDBJ whole genome shotgun (WGS) entry which is preliminary data.</text>
</comment>
<feature type="compositionally biased region" description="Basic and acidic residues" evidence="2">
    <location>
        <begin position="7"/>
        <end position="26"/>
    </location>
</feature>
<feature type="region of interest" description="Disordered" evidence="2">
    <location>
        <begin position="1"/>
        <end position="26"/>
    </location>
</feature>
<dbReference type="AlphaFoldDB" id="A0AAV7KDN1"/>
<protein>
    <submittedName>
        <fullName evidence="3">Uncharacterized protein</fullName>
    </submittedName>
</protein>
<proteinExistence type="predicted"/>
<name>A0AAV7KDN1_9METZ</name>
<organism evidence="3 4">
    <name type="scientific">Oopsacas minuta</name>
    <dbReference type="NCBI Taxonomy" id="111878"/>
    <lineage>
        <taxon>Eukaryota</taxon>
        <taxon>Metazoa</taxon>
        <taxon>Porifera</taxon>
        <taxon>Hexactinellida</taxon>
        <taxon>Hexasterophora</taxon>
        <taxon>Lyssacinosida</taxon>
        <taxon>Leucopsacidae</taxon>
        <taxon>Oopsacas</taxon>
    </lineage>
</organism>
<reference evidence="3 4" key="1">
    <citation type="journal article" date="2023" name="BMC Biol.">
        <title>The compact genome of the sponge Oopsacas minuta (Hexactinellida) is lacking key metazoan core genes.</title>
        <authorList>
            <person name="Santini S."/>
            <person name="Schenkelaars Q."/>
            <person name="Jourda C."/>
            <person name="Duchesne M."/>
            <person name="Belahbib H."/>
            <person name="Rocher C."/>
            <person name="Selva M."/>
            <person name="Riesgo A."/>
            <person name="Vervoort M."/>
            <person name="Leys S.P."/>
            <person name="Kodjabachian L."/>
            <person name="Le Bivic A."/>
            <person name="Borchiellini C."/>
            <person name="Claverie J.M."/>
            <person name="Renard E."/>
        </authorList>
    </citation>
    <scope>NUCLEOTIDE SEQUENCE [LARGE SCALE GENOMIC DNA]</scope>
    <source>
        <strain evidence="3">SPO-2</strain>
    </source>
</reference>
<evidence type="ECO:0000313" key="3">
    <source>
        <dbReference type="EMBL" id="KAI6658970.1"/>
    </source>
</evidence>
<feature type="coiled-coil region" evidence="1">
    <location>
        <begin position="243"/>
        <end position="417"/>
    </location>
</feature>
<evidence type="ECO:0000256" key="2">
    <source>
        <dbReference type="SAM" id="MobiDB-lite"/>
    </source>
</evidence>
<accession>A0AAV7KDN1</accession>
<feature type="coiled-coil region" evidence="1">
    <location>
        <begin position="478"/>
        <end position="519"/>
    </location>
</feature>
<sequence length="594" mass="69194">MVSLEGKYSHLSREERNNLSEQGRDTLSRLRVKQKVGTNKDKIVEELREEHTREIERIIASGEEEKSRELSLLSEELTKHYKYHIEQLEHRLQLATESDDVTTDGTDISHYKSQIEKNASRQVEEYYQQCRDEVEKLQYEIAELTDERNQAVDDANTMENDLSVSRREIESLLQKQVNINNKESEWKRDRIMLVQKLQEADTKVIGLERILQERDERSILLSTERDEAREILASREKEKIALSQYFTQQVEQLERERVQLSENAEKRNSELRGYDVEIEELRELLERKEDEKKKLTQEFLTNRGATDECKELKSQLTNHIAEKQEMNSQLSTMTSEMNRLEREGEANLSVFQTELEGARQELATLKSENNQLQGYVSNLTDDKVSLSDKLHATSNLNEELEDRNAQLDQQLSRLMDTNALKKEREAELEKLLVSAGQDKIDLSVRLSKAEQSITRVKESLRGEIETSAREVREKSTEVFSLRTELNQKEIEISDLQTQRDNLNIKVAELLTQLQDLQVDDRMSHNSIMTSNTSNVISLKSELATGKACIRAYREERNFLKSREGLDHVFTCLRDIQQKDNAYIMTLSKKITSMS</sequence>
<dbReference type="Proteomes" id="UP001165289">
    <property type="component" value="Unassembled WGS sequence"/>
</dbReference>
<gene>
    <name evidence="3" type="ORF">LOD99_14646</name>
</gene>
<keyword evidence="1" id="KW-0175">Coiled coil</keyword>
<feature type="coiled-coil region" evidence="1">
    <location>
        <begin position="127"/>
        <end position="175"/>
    </location>
</feature>